<comment type="caution">
    <text evidence="2">The sequence shown here is derived from an EMBL/GenBank/DDBJ whole genome shotgun (WGS) entry which is preliminary data.</text>
</comment>
<organism evidence="2 3">
    <name type="scientific">candidate division WS6 bacterium GW2011_GWF2_39_15</name>
    <dbReference type="NCBI Taxonomy" id="1619100"/>
    <lineage>
        <taxon>Bacteria</taxon>
        <taxon>Candidatus Dojkabacteria</taxon>
    </lineage>
</organism>
<dbReference type="AlphaFoldDB" id="A0A0G0MNA2"/>
<gene>
    <name evidence="2" type="ORF">UT34_C0002G0076</name>
</gene>
<feature type="compositionally biased region" description="Basic and acidic residues" evidence="1">
    <location>
        <begin position="41"/>
        <end position="56"/>
    </location>
</feature>
<evidence type="ECO:0000313" key="3">
    <source>
        <dbReference type="Proteomes" id="UP000034799"/>
    </source>
</evidence>
<reference evidence="2 3" key="1">
    <citation type="journal article" date="2015" name="Nature">
        <title>rRNA introns, odd ribosomes, and small enigmatic genomes across a large radiation of phyla.</title>
        <authorList>
            <person name="Brown C.T."/>
            <person name="Hug L.A."/>
            <person name="Thomas B.C."/>
            <person name="Sharon I."/>
            <person name="Castelle C.J."/>
            <person name="Singh A."/>
            <person name="Wilkins M.J."/>
            <person name="Williams K.H."/>
            <person name="Banfield J.F."/>
        </authorList>
    </citation>
    <scope>NUCLEOTIDE SEQUENCE [LARGE SCALE GENOMIC DNA]</scope>
</reference>
<sequence>MSPKNIGTEQRMEYEKALETFITEEMLAEIVESFPTLEEQTPLKKESVKKEGKNEIEESGDPRSSYSSKYDALKIEYLIRNKVIVPNVWYGVGQGGERALDRIVPSAAFHAEILAATIFLEALRDMVYVYRSGVRGDELKQEIEYDMRLFLNERYDDAGHRATDVTGSASNREFRRKNVLGSLTNSHGKLSMDELTEVRDIILRSYK</sequence>
<evidence type="ECO:0000313" key="2">
    <source>
        <dbReference type="EMBL" id="KKR05569.1"/>
    </source>
</evidence>
<proteinExistence type="predicted"/>
<evidence type="ECO:0000256" key="1">
    <source>
        <dbReference type="SAM" id="MobiDB-lite"/>
    </source>
</evidence>
<feature type="region of interest" description="Disordered" evidence="1">
    <location>
        <begin position="38"/>
        <end position="66"/>
    </location>
</feature>
<accession>A0A0G0MNA2</accession>
<name>A0A0G0MNA2_9BACT</name>
<dbReference type="Proteomes" id="UP000034799">
    <property type="component" value="Unassembled WGS sequence"/>
</dbReference>
<protein>
    <submittedName>
        <fullName evidence="2">Uncharacterized protein</fullName>
    </submittedName>
</protein>
<dbReference type="EMBL" id="LBWK01000002">
    <property type="protein sequence ID" value="KKR05569.1"/>
    <property type="molecule type" value="Genomic_DNA"/>
</dbReference>
<dbReference type="STRING" id="1619100.UT34_C0002G0076"/>